<reference evidence="1 2" key="1">
    <citation type="journal article" date="2019" name="Int. J. Syst. Evol. Microbiol.">
        <title>The Global Catalogue of Microorganisms (GCM) 10K type strain sequencing project: providing services to taxonomists for standard genome sequencing and annotation.</title>
        <authorList>
            <consortium name="The Broad Institute Genomics Platform"/>
            <consortium name="The Broad Institute Genome Sequencing Center for Infectious Disease"/>
            <person name="Wu L."/>
            <person name="Ma J."/>
        </authorList>
    </citation>
    <scope>NUCLEOTIDE SEQUENCE [LARGE SCALE GENOMIC DNA]</scope>
    <source>
        <strain evidence="1 2">JCM 14718</strain>
    </source>
</reference>
<dbReference type="SFLD" id="SFLDS00003">
    <property type="entry name" value="Haloacid_Dehalogenase"/>
    <property type="match status" value="1"/>
</dbReference>
<evidence type="ECO:0008006" key="3">
    <source>
        <dbReference type="Google" id="ProtNLM"/>
    </source>
</evidence>
<dbReference type="Gene3D" id="3.40.50.1000">
    <property type="entry name" value="HAD superfamily/HAD-like"/>
    <property type="match status" value="1"/>
</dbReference>
<organism evidence="1 2">
    <name type="scientific">Fodinicola feengrottensis</name>
    <dbReference type="NCBI Taxonomy" id="435914"/>
    <lineage>
        <taxon>Bacteria</taxon>
        <taxon>Bacillati</taxon>
        <taxon>Actinomycetota</taxon>
        <taxon>Actinomycetes</taxon>
        <taxon>Mycobacteriales</taxon>
        <taxon>Fodinicola</taxon>
    </lineage>
</organism>
<dbReference type="SFLD" id="SFLDG01129">
    <property type="entry name" value="C1.5:_HAD__Beta-PGM__Phosphata"/>
    <property type="match status" value="1"/>
</dbReference>
<evidence type="ECO:0000313" key="2">
    <source>
        <dbReference type="Proteomes" id="UP001500618"/>
    </source>
</evidence>
<dbReference type="NCBIfam" id="TIGR01549">
    <property type="entry name" value="HAD-SF-IA-v1"/>
    <property type="match status" value="1"/>
</dbReference>
<dbReference type="InterPro" id="IPR006439">
    <property type="entry name" value="HAD-SF_hydro_IA"/>
</dbReference>
<keyword evidence="2" id="KW-1185">Reference proteome</keyword>
<proteinExistence type="predicted"/>
<dbReference type="PANTHER" id="PTHR47829">
    <property type="entry name" value="HYDROLASE, PUTATIVE (AFU_ORTHOLOGUE AFUA_1G12880)-RELATED"/>
    <property type="match status" value="1"/>
</dbReference>
<sequence length="216" mass="23330">MDGAPLRAAVFDFGGVLTGSVGRAVMTWLTRERIAVDGYRTVMSEWVFNRSTGTSPAYRLETGEMPGPEFERLLAAKLQLTDGGPVVAAGLLARMFADMTVDPAMVELVRALRAAGLRTAMLSNSWANDYPLDLVADIFDVSVISAEVGLAKPDPAIYQLLLERLALPAETVAFIDDIEHNVEAAQEVGIVSVVHTDAATTRQWFAARVPQLEAQP</sequence>
<dbReference type="Pfam" id="PF00702">
    <property type="entry name" value="Hydrolase"/>
    <property type="match status" value="1"/>
</dbReference>
<dbReference type="EMBL" id="BAAANY010000036">
    <property type="protein sequence ID" value="GAA1710793.1"/>
    <property type="molecule type" value="Genomic_DNA"/>
</dbReference>
<dbReference type="PANTHER" id="PTHR47829:SF1">
    <property type="entry name" value="HAD FAMILY PHOSPHATASE"/>
    <property type="match status" value="1"/>
</dbReference>
<accession>A0ABN2ISC6</accession>
<evidence type="ECO:0000313" key="1">
    <source>
        <dbReference type="EMBL" id="GAA1710793.1"/>
    </source>
</evidence>
<name>A0ABN2ISC6_9ACTN</name>
<dbReference type="Gene3D" id="1.10.150.240">
    <property type="entry name" value="Putative phosphatase, domain 2"/>
    <property type="match status" value="1"/>
</dbReference>
<dbReference type="InterPro" id="IPR036412">
    <property type="entry name" value="HAD-like_sf"/>
</dbReference>
<dbReference type="CDD" id="cd02603">
    <property type="entry name" value="HAD_sEH-N_like"/>
    <property type="match status" value="1"/>
</dbReference>
<dbReference type="InterPro" id="IPR023214">
    <property type="entry name" value="HAD_sf"/>
</dbReference>
<comment type="caution">
    <text evidence="1">The sequence shown here is derived from an EMBL/GenBank/DDBJ whole genome shotgun (WGS) entry which is preliminary data.</text>
</comment>
<gene>
    <name evidence="1" type="ORF">GCM10009765_70110</name>
</gene>
<protein>
    <recommendedName>
        <fullName evidence="3">HAD-IA family hydrolase</fullName>
    </recommendedName>
</protein>
<dbReference type="RefSeq" id="WP_344314432.1">
    <property type="nucleotide sequence ID" value="NZ_BAAANY010000036.1"/>
</dbReference>
<dbReference type="InterPro" id="IPR052898">
    <property type="entry name" value="ACAD10-like"/>
</dbReference>
<dbReference type="Proteomes" id="UP001500618">
    <property type="component" value="Unassembled WGS sequence"/>
</dbReference>
<dbReference type="InterPro" id="IPR023198">
    <property type="entry name" value="PGP-like_dom2"/>
</dbReference>
<dbReference type="SUPFAM" id="SSF56784">
    <property type="entry name" value="HAD-like"/>
    <property type="match status" value="1"/>
</dbReference>
<dbReference type="NCBIfam" id="TIGR01509">
    <property type="entry name" value="HAD-SF-IA-v3"/>
    <property type="match status" value="1"/>
</dbReference>
<dbReference type="PRINTS" id="PR00413">
    <property type="entry name" value="HADHALOGNASE"/>
</dbReference>